<dbReference type="KEGG" id="cfus:CYFUS_001146"/>
<gene>
    <name evidence="1" type="ORF">CYFUS_001146</name>
</gene>
<evidence type="ECO:0000313" key="1">
    <source>
        <dbReference type="EMBL" id="ATB35732.1"/>
    </source>
</evidence>
<sequence>MQPPSSNHSTPSVPRYRRWAAHLALVVACIGSVATSVASPAVVSEYEGPPLHLTTQAPTTTRHLKVRLTSEEYSFNLAEVSLTAQLTVRWKPTDPNRTEKPRFLMRLYVQPDHYGADVAEVLVLEEPGQPMTLQTYRYMSPECKPEQDCEWTIPMELELQPNAAEGSVDVEWKVTAEASAKGTSTLPKGFTVHVSEQ</sequence>
<evidence type="ECO:0000313" key="2">
    <source>
        <dbReference type="Proteomes" id="UP000217257"/>
    </source>
</evidence>
<accession>A0A250IWX1</accession>
<reference evidence="1 2" key="1">
    <citation type="submission" date="2017-06" db="EMBL/GenBank/DDBJ databases">
        <title>Sequencing and comparative analysis of myxobacterial genomes.</title>
        <authorList>
            <person name="Rupp O."/>
            <person name="Goesmann A."/>
            <person name="Sogaard-Andersen L."/>
        </authorList>
    </citation>
    <scope>NUCLEOTIDE SEQUENCE [LARGE SCALE GENOMIC DNA]</scope>
    <source>
        <strain evidence="1 2">DSM 52655</strain>
    </source>
</reference>
<name>A0A250IWX1_9BACT</name>
<protein>
    <submittedName>
        <fullName evidence="1">Uncharacterized protein</fullName>
    </submittedName>
</protein>
<dbReference type="Proteomes" id="UP000217257">
    <property type="component" value="Chromosome"/>
</dbReference>
<dbReference type="EMBL" id="CP022098">
    <property type="protein sequence ID" value="ATB35732.1"/>
    <property type="molecule type" value="Genomic_DNA"/>
</dbReference>
<organism evidence="1 2">
    <name type="scientific">Cystobacter fuscus</name>
    <dbReference type="NCBI Taxonomy" id="43"/>
    <lineage>
        <taxon>Bacteria</taxon>
        <taxon>Pseudomonadati</taxon>
        <taxon>Myxococcota</taxon>
        <taxon>Myxococcia</taxon>
        <taxon>Myxococcales</taxon>
        <taxon>Cystobacterineae</taxon>
        <taxon>Archangiaceae</taxon>
        <taxon>Cystobacter</taxon>
    </lineage>
</organism>
<dbReference type="AlphaFoldDB" id="A0A250IWX1"/>
<proteinExistence type="predicted"/>